<dbReference type="FunFam" id="3.30.559.10:FF:000004">
    <property type="entry name" value="Acetyltransferase component of pyruvate dehydrogenase complex"/>
    <property type="match status" value="1"/>
</dbReference>
<dbReference type="Gene3D" id="4.10.320.10">
    <property type="entry name" value="E3-binding domain"/>
    <property type="match status" value="1"/>
</dbReference>
<evidence type="ECO:0000256" key="1">
    <source>
        <dbReference type="ARBA" id="ARBA00007317"/>
    </source>
</evidence>
<evidence type="ECO:0000256" key="2">
    <source>
        <dbReference type="ARBA" id="ARBA00011484"/>
    </source>
</evidence>
<dbReference type="InterPro" id="IPR004167">
    <property type="entry name" value="PSBD"/>
</dbReference>
<evidence type="ECO:0000256" key="4">
    <source>
        <dbReference type="ARBA" id="ARBA00022737"/>
    </source>
</evidence>
<dbReference type="NCBIfam" id="TIGR01348">
    <property type="entry name" value="PDHac_trf_long"/>
    <property type="match status" value="1"/>
</dbReference>
<dbReference type="InterPro" id="IPR011053">
    <property type="entry name" value="Single_hybrid_motif"/>
</dbReference>
<comment type="caution">
    <text evidence="12">The sequence shown here is derived from an EMBL/GenBank/DDBJ whole genome shotgun (WGS) entry which is preliminary data.</text>
</comment>
<dbReference type="GO" id="GO:0006086">
    <property type="term" value="P:pyruvate decarboxylation to acetyl-CoA"/>
    <property type="evidence" value="ECO:0007669"/>
    <property type="project" value="UniProtKB-UniRule"/>
</dbReference>
<dbReference type="PROSITE" id="PS00189">
    <property type="entry name" value="LIPOYL"/>
    <property type="match status" value="2"/>
</dbReference>
<dbReference type="Pfam" id="PF02817">
    <property type="entry name" value="E3_binding"/>
    <property type="match status" value="1"/>
</dbReference>
<dbReference type="PANTHER" id="PTHR43178">
    <property type="entry name" value="DIHYDROLIPOAMIDE ACETYLTRANSFERASE COMPONENT OF PYRUVATE DEHYDROGENASE COMPLEX"/>
    <property type="match status" value="1"/>
</dbReference>
<dbReference type="InterPro" id="IPR003016">
    <property type="entry name" value="2-oxoA_DH_lipoyl-BS"/>
</dbReference>
<feature type="domain" description="Peripheral subunit-binding (PSBD)" evidence="11">
    <location>
        <begin position="251"/>
        <end position="288"/>
    </location>
</feature>
<dbReference type="FunFam" id="2.40.50.100:FF:000009">
    <property type="entry name" value="Acetyltransferase component of pyruvate dehydrogenase complex"/>
    <property type="match status" value="2"/>
</dbReference>
<dbReference type="RefSeq" id="WP_142084276.1">
    <property type="nucleotide sequence ID" value="NZ_VFPV01000003.1"/>
</dbReference>
<comment type="cofactor">
    <cofactor evidence="9">
        <name>(R)-lipoate</name>
        <dbReference type="ChEBI" id="CHEBI:83088"/>
    </cofactor>
    <text evidence="9">Binds 2 lipoyl cofactors covalently.</text>
</comment>
<keyword evidence="5 9" id="KW-0450">Lipoyl</keyword>
<dbReference type="Gene3D" id="2.40.50.100">
    <property type="match status" value="2"/>
</dbReference>
<dbReference type="InterPro" id="IPR000089">
    <property type="entry name" value="Biotin_lipoyl"/>
</dbReference>
<dbReference type="InterPro" id="IPR050743">
    <property type="entry name" value="2-oxoacid_DH_E2_comp"/>
</dbReference>
<dbReference type="GO" id="GO:0031405">
    <property type="term" value="F:lipoic acid binding"/>
    <property type="evidence" value="ECO:0007669"/>
    <property type="project" value="TreeGrafter"/>
</dbReference>
<comment type="subunit">
    <text evidence="2 9">Forms a 24-polypeptide structural core with octahedral symmetry.</text>
</comment>
<evidence type="ECO:0000259" key="11">
    <source>
        <dbReference type="PROSITE" id="PS51826"/>
    </source>
</evidence>
<dbReference type="EMBL" id="VFPV01000003">
    <property type="protein sequence ID" value="TQN01153.1"/>
    <property type="molecule type" value="Genomic_DNA"/>
</dbReference>
<sequence length="559" mass="57539">MALVNIQVPDIGDFDEVGVIELLVKVGDTVKAEQSLITVESDKASMEIPSSHAGVVKELKVALGDKVKQGSVIAVVEAVGATAAAPAAAPAPAASPAAAPAAATAAPVAAAPAPAAAGPVEVRVPDIGDFKNVAVIELLVKPGDTVALEQSLFTVESDKASMEIPSPAAGVLKELKVKIGDTVNIGDLVAVLEGVASAAAPAATAPVAAAPAPASTATPAPAMVAAAPVAAATTVAAPAHQPGAATLGLPHASPSVRKFARELGVPLEEVKGSGPKGRITQDDIQNFTKQVMSGAAQTKAQAAKAPAPAASGSGVGLDLLPWPKVDFAKFGPVERKDLSRIKKISGANLHRNWVVIPHVTNHDDADITDLEAFRVQFNKENEKSGVKVTMLAFMIKAAVAALKKFPEFNSSLDGDQLVMKNYFHIGFAADTPNGLVVPVIKDADQKGIVQISKEMGELAAKAREGKLAPADMQGGCFSISSLGGIGGRYFTPIINAPEVAIMGVCKSSIEPKWDGKQFAPRLMLPLSLSWDHRVIDGAAAARFNVYFASLLADFRRIVM</sequence>
<dbReference type="GO" id="GO:0005737">
    <property type="term" value="C:cytoplasm"/>
    <property type="evidence" value="ECO:0007669"/>
    <property type="project" value="TreeGrafter"/>
</dbReference>
<dbReference type="SUPFAM" id="SSF47005">
    <property type="entry name" value="Peripheral subunit-binding domain of 2-oxo acid dehydrogenase complex"/>
    <property type="match status" value="1"/>
</dbReference>
<comment type="function">
    <text evidence="7">The pyruvate dehydrogenase complex catalyzes the overall conversion of pyruvate to acetyl-CoA and CO(2). It contains multiple copies of three enzymatic components: pyruvate dehydrogenase (E1), dihydrolipoamide acetyltransferase (E2) and lipoamide dehydrogenase (E3).</text>
</comment>
<dbReference type="GO" id="GO:0045254">
    <property type="term" value="C:pyruvate dehydrogenase complex"/>
    <property type="evidence" value="ECO:0007669"/>
    <property type="project" value="UniProtKB-UniRule"/>
</dbReference>
<evidence type="ECO:0000259" key="10">
    <source>
        <dbReference type="PROSITE" id="PS50968"/>
    </source>
</evidence>
<organism evidence="12 13">
    <name type="scientific">Acidovorax temperans</name>
    <dbReference type="NCBI Taxonomy" id="80878"/>
    <lineage>
        <taxon>Bacteria</taxon>
        <taxon>Pseudomonadati</taxon>
        <taxon>Pseudomonadota</taxon>
        <taxon>Betaproteobacteria</taxon>
        <taxon>Burkholderiales</taxon>
        <taxon>Comamonadaceae</taxon>
        <taxon>Acidovorax</taxon>
    </lineage>
</organism>
<dbReference type="PANTHER" id="PTHR43178:SF2">
    <property type="entry name" value="DIHYDROLIPOYLLYSINE-RESIDUE ACETYLTRANSFERASE COMPONENT OF PYRUVATE DEHYDROGENASE COMPLEX"/>
    <property type="match status" value="1"/>
</dbReference>
<dbReference type="InterPro" id="IPR006256">
    <property type="entry name" value="AcTrfase_Pyrv_DH_cplx"/>
</dbReference>
<dbReference type="Pfam" id="PF00364">
    <property type="entry name" value="Biotin_lipoyl"/>
    <property type="match status" value="2"/>
</dbReference>
<evidence type="ECO:0000256" key="3">
    <source>
        <dbReference type="ARBA" id="ARBA00022679"/>
    </source>
</evidence>
<dbReference type="SUPFAM" id="SSF51230">
    <property type="entry name" value="Single hybrid motif"/>
    <property type="match status" value="2"/>
</dbReference>
<evidence type="ECO:0000313" key="13">
    <source>
        <dbReference type="Proteomes" id="UP000316993"/>
    </source>
</evidence>
<reference evidence="12 13" key="1">
    <citation type="submission" date="2019-06" db="EMBL/GenBank/DDBJ databases">
        <title>Genomic Encyclopedia of Archaeal and Bacterial Type Strains, Phase II (KMG-II): from individual species to whole genera.</title>
        <authorList>
            <person name="Goeker M."/>
        </authorList>
    </citation>
    <scope>NUCLEOTIDE SEQUENCE [LARGE SCALE GENOMIC DNA]</scope>
    <source>
        <strain evidence="12 13">DSM 7270</strain>
    </source>
</reference>
<keyword evidence="4" id="KW-0677">Repeat</keyword>
<dbReference type="Gene3D" id="3.30.559.10">
    <property type="entry name" value="Chloramphenicol acetyltransferase-like domain"/>
    <property type="match status" value="1"/>
</dbReference>
<feature type="domain" description="Lipoyl-binding" evidence="10">
    <location>
        <begin position="3"/>
        <end position="77"/>
    </location>
</feature>
<proteinExistence type="inferred from homology"/>
<evidence type="ECO:0000256" key="5">
    <source>
        <dbReference type="ARBA" id="ARBA00022823"/>
    </source>
</evidence>
<comment type="similarity">
    <text evidence="1 9">Belongs to the 2-oxoacid dehydrogenase family.</text>
</comment>
<evidence type="ECO:0000256" key="9">
    <source>
        <dbReference type="RuleBase" id="RU361137"/>
    </source>
</evidence>
<protein>
    <recommendedName>
        <fullName evidence="9">Acetyltransferase component of pyruvate dehydrogenase complex</fullName>
        <ecNumber evidence="9">2.3.1.12</ecNumber>
    </recommendedName>
</protein>
<dbReference type="EC" id="2.3.1.12" evidence="9"/>
<dbReference type="Proteomes" id="UP000316993">
    <property type="component" value="Unassembled WGS sequence"/>
</dbReference>
<accession>A0A543L1F0</accession>
<dbReference type="CDD" id="cd06849">
    <property type="entry name" value="lipoyl_domain"/>
    <property type="match status" value="2"/>
</dbReference>
<dbReference type="GO" id="GO:0004742">
    <property type="term" value="F:dihydrolipoyllysine-residue acetyltransferase activity"/>
    <property type="evidence" value="ECO:0007669"/>
    <property type="project" value="UniProtKB-UniRule"/>
</dbReference>
<dbReference type="InterPro" id="IPR036625">
    <property type="entry name" value="E3-bd_dom_sf"/>
</dbReference>
<keyword evidence="3 9" id="KW-0808">Transferase</keyword>
<name>A0A543L1F0_9BURK</name>
<gene>
    <name evidence="12" type="ORF">BDD18_3100</name>
</gene>
<evidence type="ECO:0000256" key="7">
    <source>
        <dbReference type="ARBA" id="ARBA00025211"/>
    </source>
</evidence>
<dbReference type="AlphaFoldDB" id="A0A543L1F0"/>
<evidence type="ECO:0000313" key="12">
    <source>
        <dbReference type="EMBL" id="TQN01153.1"/>
    </source>
</evidence>
<keyword evidence="6 9" id="KW-0012">Acyltransferase</keyword>
<evidence type="ECO:0000256" key="8">
    <source>
        <dbReference type="ARBA" id="ARBA00048370"/>
    </source>
</evidence>
<dbReference type="PROSITE" id="PS51826">
    <property type="entry name" value="PSBD"/>
    <property type="match status" value="1"/>
</dbReference>
<dbReference type="InterPro" id="IPR023213">
    <property type="entry name" value="CAT-like_dom_sf"/>
</dbReference>
<comment type="catalytic activity">
    <reaction evidence="8 9">
        <text>N(6)-[(R)-dihydrolipoyl]-L-lysyl-[protein] + acetyl-CoA = N(6)-[(R)-S(8)-acetyldihydrolipoyl]-L-lysyl-[protein] + CoA</text>
        <dbReference type="Rhea" id="RHEA:17017"/>
        <dbReference type="Rhea" id="RHEA-COMP:10475"/>
        <dbReference type="Rhea" id="RHEA-COMP:10478"/>
        <dbReference type="ChEBI" id="CHEBI:57287"/>
        <dbReference type="ChEBI" id="CHEBI:57288"/>
        <dbReference type="ChEBI" id="CHEBI:83100"/>
        <dbReference type="ChEBI" id="CHEBI:83111"/>
        <dbReference type="EC" id="2.3.1.12"/>
    </reaction>
</comment>
<dbReference type="Pfam" id="PF00198">
    <property type="entry name" value="2-oxoacid_dh"/>
    <property type="match status" value="1"/>
</dbReference>
<feature type="domain" description="Lipoyl-binding" evidence="10">
    <location>
        <begin position="119"/>
        <end position="193"/>
    </location>
</feature>
<dbReference type="SUPFAM" id="SSF52777">
    <property type="entry name" value="CoA-dependent acyltransferases"/>
    <property type="match status" value="1"/>
</dbReference>
<dbReference type="InterPro" id="IPR001078">
    <property type="entry name" value="2-oxoacid_DH_actylTfrase"/>
</dbReference>
<keyword evidence="12" id="KW-0670">Pyruvate</keyword>
<evidence type="ECO:0000256" key="6">
    <source>
        <dbReference type="ARBA" id="ARBA00023315"/>
    </source>
</evidence>
<dbReference type="PROSITE" id="PS50968">
    <property type="entry name" value="BIOTINYL_LIPOYL"/>
    <property type="match status" value="2"/>
</dbReference>